<dbReference type="GeneID" id="38774069"/>
<evidence type="ECO:0000313" key="1">
    <source>
        <dbReference type="EMBL" id="GBE77152.1"/>
    </source>
</evidence>
<gene>
    <name evidence="1" type="ORF">SCP_0100240</name>
</gene>
<comment type="caution">
    <text evidence="1">The sequence shown here is derived from an EMBL/GenBank/DDBJ whole genome shotgun (WGS) entry which is preliminary data.</text>
</comment>
<dbReference type="EMBL" id="BFAD01000001">
    <property type="protein sequence ID" value="GBE77152.1"/>
    <property type="molecule type" value="Genomic_DNA"/>
</dbReference>
<accession>A0A401G4T3</accession>
<reference evidence="1 2" key="1">
    <citation type="journal article" date="2018" name="Sci. Rep.">
        <title>Genome sequence of the cauliflower mushroom Sparassis crispa (Hanabiratake) and its association with beneficial usage.</title>
        <authorList>
            <person name="Kiyama R."/>
            <person name="Furutani Y."/>
            <person name="Kawaguchi K."/>
            <person name="Nakanishi T."/>
        </authorList>
    </citation>
    <scope>NUCLEOTIDE SEQUENCE [LARGE SCALE GENOMIC DNA]</scope>
</reference>
<keyword evidence="2" id="KW-1185">Reference proteome</keyword>
<protein>
    <submittedName>
        <fullName evidence="1">Uncharacterized protein</fullName>
    </submittedName>
</protein>
<evidence type="ECO:0000313" key="2">
    <source>
        <dbReference type="Proteomes" id="UP000287166"/>
    </source>
</evidence>
<name>A0A401G4T3_9APHY</name>
<organism evidence="1 2">
    <name type="scientific">Sparassis crispa</name>
    <dbReference type="NCBI Taxonomy" id="139825"/>
    <lineage>
        <taxon>Eukaryota</taxon>
        <taxon>Fungi</taxon>
        <taxon>Dikarya</taxon>
        <taxon>Basidiomycota</taxon>
        <taxon>Agaricomycotina</taxon>
        <taxon>Agaricomycetes</taxon>
        <taxon>Polyporales</taxon>
        <taxon>Sparassidaceae</taxon>
        <taxon>Sparassis</taxon>
    </lineage>
</organism>
<proteinExistence type="predicted"/>
<dbReference type="AlphaFoldDB" id="A0A401G4T3"/>
<dbReference type="Proteomes" id="UP000287166">
    <property type="component" value="Unassembled WGS sequence"/>
</dbReference>
<dbReference type="RefSeq" id="XP_027608065.1">
    <property type="nucleotide sequence ID" value="XM_027752264.1"/>
</dbReference>
<sequence>MYSNYLTLIPLIEHIGGQLRLYPAHVLAIQTDDVDSGGPVSYATIMAGVAAHGRQSVPSLLHSLLTAVSNADYRRIHDLSRLQGEEIAWACIYVPNYKDMVAD</sequence>
<dbReference type="InParanoid" id="A0A401G4T3"/>